<dbReference type="Gene3D" id="3.40.50.2300">
    <property type="match status" value="1"/>
</dbReference>
<keyword evidence="2" id="KW-0805">Transcription regulation</keyword>
<protein>
    <submittedName>
        <fullName evidence="6">CheY-like superfamily</fullName>
    </submittedName>
</protein>
<comment type="caution">
    <text evidence="4">Lacks conserved residue(s) required for the propagation of feature annotation.</text>
</comment>
<evidence type="ECO:0000313" key="7">
    <source>
        <dbReference type="Proteomes" id="UP000243975"/>
    </source>
</evidence>
<gene>
    <name evidence="6" type="ORF">Ccrd_015233</name>
</gene>
<proteinExistence type="predicted"/>
<dbReference type="AlphaFoldDB" id="A0A118K3T8"/>
<evidence type="ECO:0000313" key="6">
    <source>
        <dbReference type="EMBL" id="KVI06437.1"/>
    </source>
</evidence>
<evidence type="ECO:0000256" key="3">
    <source>
        <dbReference type="ARBA" id="ARBA00023163"/>
    </source>
</evidence>
<dbReference type="GO" id="GO:0000160">
    <property type="term" value="P:phosphorelay signal transduction system"/>
    <property type="evidence" value="ECO:0007669"/>
    <property type="project" value="UniProtKB-KW"/>
</dbReference>
<organism evidence="6 7">
    <name type="scientific">Cynara cardunculus var. scolymus</name>
    <name type="common">Globe artichoke</name>
    <name type="synonym">Cynara scolymus</name>
    <dbReference type="NCBI Taxonomy" id="59895"/>
    <lineage>
        <taxon>Eukaryota</taxon>
        <taxon>Viridiplantae</taxon>
        <taxon>Streptophyta</taxon>
        <taxon>Embryophyta</taxon>
        <taxon>Tracheophyta</taxon>
        <taxon>Spermatophyta</taxon>
        <taxon>Magnoliopsida</taxon>
        <taxon>eudicotyledons</taxon>
        <taxon>Gunneridae</taxon>
        <taxon>Pentapetalae</taxon>
        <taxon>asterids</taxon>
        <taxon>campanulids</taxon>
        <taxon>Asterales</taxon>
        <taxon>Asteraceae</taxon>
        <taxon>Carduoideae</taxon>
        <taxon>Cardueae</taxon>
        <taxon>Carduinae</taxon>
        <taxon>Cynara</taxon>
    </lineage>
</organism>
<dbReference type="OMA" id="LEGPCTD"/>
<dbReference type="Proteomes" id="UP000243975">
    <property type="component" value="Unassembled WGS sequence"/>
</dbReference>
<feature type="domain" description="Response regulatory" evidence="5">
    <location>
        <begin position="1"/>
        <end position="85"/>
    </location>
</feature>
<dbReference type="InterPro" id="IPR001789">
    <property type="entry name" value="Sig_transdc_resp-reg_receiver"/>
</dbReference>
<dbReference type="SUPFAM" id="SSF52172">
    <property type="entry name" value="CheY-like"/>
    <property type="match status" value="1"/>
</dbReference>
<name>A0A118K3T8_CYNCS</name>
<dbReference type="GO" id="GO:0009736">
    <property type="term" value="P:cytokinin-activated signaling pathway"/>
    <property type="evidence" value="ECO:0007669"/>
    <property type="project" value="InterPro"/>
</dbReference>
<evidence type="ECO:0000256" key="2">
    <source>
        <dbReference type="ARBA" id="ARBA00023015"/>
    </source>
</evidence>
<evidence type="ECO:0000259" key="5">
    <source>
        <dbReference type="PROSITE" id="PS50110"/>
    </source>
</evidence>
<dbReference type="PANTHER" id="PTHR43874:SF192">
    <property type="entry name" value="TWO-COMPONENT RESPONSE REGULATOR-LIKE APRR1"/>
    <property type="match status" value="1"/>
</dbReference>
<dbReference type="Gramene" id="KVI06437">
    <property type="protein sequence ID" value="KVI06437"/>
    <property type="gene ID" value="Ccrd_015233"/>
</dbReference>
<sequence>MKDALLLEGPCTDIILCEANLLLLNNGELLKAITENKMLQHIPVIMILTEDQVSLTLNGLGLGVADYLMRPVSADELLNLWTHILARS</sequence>
<dbReference type="PROSITE" id="PS50110">
    <property type="entry name" value="RESPONSE_REGULATORY"/>
    <property type="match status" value="1"/>
</dbReference>
<dbReference type="PANTHER" id="PTHR43874">
    <property type="entry name" value="TWO-COMPONENT RESPONSE REGULATOR"/>
    <property type="match status" value="1"/>
</dbReference>
<accession>A0A118K3T8</accession>
<dbReference type="InterPro" id="IPR045279">
    <property type="entry name" value="ARR-like"/>
</dbReference>
<dbReference type="InterPro" id="IPR011006">
    <property type="entry name" value="CheY-like_superfamily"/>
</dbReference>
<comment type="caution">
    <text evidence="6">The sequence shown here is derived from an EMBL/GenBank/DDBJ whole genome shotgun (WGS) entry which is preliminary data.</text>
</comment>
<dbReference type="EMBL" id="LEKV01001830">
    <property type="protein sequence ID" value="KVI06437.1"/>
    <property type="molecule type" value="Genomic_DNA"/>
</dbReference>
<dbReference type="STRING" id="59895.A0A118K3T8"/>
<reference evidence="6 7" key="1">
    <citation type="journal article" date="2016" name="Sci. Rep.">
        <title>The genome sequence of the outbreeding globe artichoke constructed de novo incorporating a phase-aware low-pass sequencing strategy of F1 progeny.</title>
        <authorList>
            <person name="Scaglione D."/>
            <person name="Reyes-Chin-Wo S."/>
            <person name="Acquadro A."/>
            <person name="Froenicke L."/>
            <person name="Portis E."/>
            <person name="Beitel C."/>
            <person name="Tirone M."/>
            <person name="Mauro R."/>
            <person name="Lo Monaco A."/>
            <person name="Mauromicale G."/>
            <person name="Faccioli P."/>
            <person name="Cattivelli L."/>
            <person name="Rieseberg L."/>
            <person name="Michelmore R."/>
            <person name="Lanteri S."/>
        </authorList>
    </citation>
    <scope>NUCLEOTIDE SEQUENCE [LARGE SCALE GENOMIC DNA]</scope>
    <source>
        <strain evidence="6">2C</strain>
    </source>
</reference>
<evidence type="ECO:0000256" key="4">
    <source>
        <dbReference type="PROSITE-ProRule" id="PRU00169"/>
    </source>
</evidence>
<keyword evidence="1" id="KW-0902">Two-component regulatory system</keyword>
<keyword evidence="3" id="KW-0804">Transcription</keyword>
<evidence type="ECO:0000256" key="1">
    <source>
        <dbReference type="ARBA" id="ARBA00023012"/>
    </source>
</evidence>
<keyword evidence="7" id="KW-1185">Reference proteome</keyword>